<accession>A0A6H0SPP2</accession>
<gene>
    <name evidence="1" type="ORF">D3791_15035</name>
</gene>
<dbReference type="RefSeq" id="WP_172512679.1">
    <property type="nucleotide sequence ID" value="NZ_CP032549.1"/>
</dbReference>
<name>A0A6H0SPP2_9MICC</name>
<sequence length="258" mass="26857">MEQSAAAAPSARFFAAGVGDGLGEGVGDVSKADSVAEADCLVEVVLVGSGEAVFPGLLLEAEGSLGTLETNVAFGDSTGTAENVAVGALLTSGSASRSGSSVLELSTADAEADSTWMDRGVLFSEISLDTLGVAGMLGSVAALSDAVGSLGADDAVMEVAADIANASVATERALHCRERRGFCINCSRRHLRRRAILSPTGLPNTRFPQILVWKLYRSILVNAFKRDALPESSSIMNIRYYLPFNPQDRTAGPKFLLN</sequence>
<evidence type="ECO:0000313" key="1">
    <source>
        <dbReference type="EMBL" id="QIV88305.1"/>
    </source>
</evidence>
<keyword evidence="2" id="KW-1185">Reference proteome</keyword>
<dbReference type="Proteomes" id="UP000502331">
    <property type="component" value="Chromosome"/>
</dbReference>
<dbReference type="AlphaFoldDB" id="A0A6H0SPP2"/>
<reference evidence="1 2" key="1">
    <citation type="submission" date="2018-09" db="EMBL/GenBank/DDBJ databases">
        <title>Glutamicibacter mishrai S5-52T (LMG 29155T = KCTC 39846T).</title>
        <authorList>
            <person name="Das S.K."/>
        </authorList>
    </citation>
    <scope>NUCLEOTIDE SEQUENCE [LARGE SCALE GENOMIC DNA]</scope>
    <source>
        <strain evidence="1 2">S5-52</strain>
    </source>
</reference>
<protein>
    <submittedName>
        <fullName evidence="1">Uncharacterized protein</fullName>
    </submittedName>
</protein>
<proteinExistence type="predicted"/>
<evidence type="ECO:0000313" key="2">
    <source>
        <dbReference type="Proteomes" id="UP000502331"/>
    </source>
</evidence>
<organism evidence="1 2">
    <name type="scientific">Glutamicibacter mishrai</name>
    <dbReference type="NCBI Taxonomy" id="1775880"/>
    <lineage>
        <taxon>Bacteria</taxon>
        <taxon>Bacillati</taxon>
        <taxon>Actinomycetota</taxon>
        <taxon>Actinomycetes</taxon>
        <taxon>Micrococcales</taxon>
        <taxon>Micrococcaceae</taxon>
        <taxon>Glutamicibacter</taxon>
    </lineage>
</organism>
<dbReference type="EMBL" id="CP032549">
    <property type="protein sequence ID" value="QIV88305.1"/>
    <property type="molecule type" value="Genomic_DNA"/>
</dbReference>